<proteinExistence type="predicted"/>
<sequence>MASYTPLLRQGKFPNDEDDHEPHFSSVDVCECNLHSGKRADTHWKKYTWTLKFAVYACLASLVCTFLNISFLALRQDVATAVSNEVKYTHNAVHDPNEPPPDPISTWPDLAAQISQTAPGTVFYENNTGRRFTNFGMAYPTDRTFRVTAGVRTSTVVQFRGRDFGMEKCTLTLVMGMTSPTMGHGHGRDASEHAYTARGRLDVWQLAQATNRRLDPERLSWNTRPTRARLLTSWDLATAASATLRSDEFACASTSIVTLELACASASDCALAFVQPREQPESALLLIQRSSL</sequence>
<evidence type="ECO:0000313" key="2">
    <source>
        <dbReference type="EMBL" id="KAJ7230410.1"/>
    </source>
</evidence>
<feature type="transmembrane region" description="Helical" evidence="1">
    <location>
        <begin position="53"/>
        <end position="74"/>
    </location>
</feature>
<accession>A0AAD6YVW9</accession>
<keyword evidence="1" id="KW-0812">Transmembrane</keyword>
<evidence type="ECO:0000313" key="3">
    <source>
        <dbReference type="Proteomes" id="UP001219525"/>
    </source>
</evidence>
<organism evidence="2 3">
    <name type="scientific">Mycena pura</name>
    <dbReference type="NCBI Taxonomy" id="153505"/>
    <lineage>
        <taxon>Eukaryota</taxon>
        <taxon>Fungi</taxon>
        <taxon>Dikarya</taxon>
        <taxon>Basidiomycota</taxon>
        <taxon>Agaricomycotina</taxon>
        <taxon>Agaricomycetes</taxon>
        <taxon>Agaricomycetidae</taxon>
        <taxon>Agaricales</taxon>
        <taxon>Marasmiineae</taxon>
        <taxon>Mycenaceae</taxon>
        <taxon>Mycena</taxon>
    </lineage>
</organism>
<keyword evidence="3" id="KW-1185">Reference proteome</keyword>
<dbReference type="EMBL" id="JARJCW010000001">
    <property type="protein sequence ID" value="KAJ7230410.1"/>
    <property type="molecule type" value="Genomic_DNA"/>
</dbReference>
<evidence type="ECO:0008006" key="4">
    <source>
        <dbReference type="Google" id="ProtNLM"/>
    </source>
</evidence>
<protein>
    <recommendedName>
        <fullName evidence="4">Ubiquitin 3 binding protein But2 C-terminal domain-containing protein</fullName>
    </recommendedName>
</protein>
<keyword evidence="1" id="KW-1133">Transmembrane helix</keyword>
<dbReference type="Proteomes" id="UP001219525">
    <property type="component" value="Unassembled WGS sequence"/>
</dbReference>
<dbReference type="AlphaFoldDB" id="A0AAD6YVW9"/>
<gene>
    <name evidence="2" type="ORF">GGX14DRAFT_553890</name>
</gene>
<keyword evidence="1" id="KW-0472">Membrane</keyword>
<reference evidence="2" key="1">
    <citation type="submission" date="2023-03" db="EMBL/GenBank/DDBJ databases">
        <title>Massive genome expansion in bonnet fungi (Mycena s.s.) driven by repeated elements and novel gene families across ecological guilds.</title>
        <authorList>
            <consortium name="Lawrence Berkeley National Laboratory"/>
            <person name="Harder C.B."/>
            <person name="Miyauchi S."/>
            <person name="Viragh M."/>
            <person name="Kuo A."/>
            <person name="Thoen E."/>
            <person name="Andreopoulos B."/>
            <person name="Lu D."/>
            <person name="Skrede I."/>
            <person name="Drula E."/>
            <person name="Henrissat B."/>
            <person name="Morin E."/>
            <person name="Kohler A."/>
            <person name="Barry K."/>
            <person name="LaButti K."/>
            <person name="Morin E."/>
            <person name="Salamov A."/>
            <person name="Lipzen A."/>
            <person name="Mereny Z."/>
            <person name="Hegedus B."/>
            <person name="Baldrian P."/>
            <person name="Stursova M."/>
            <person name="Weitz H."/>
            <person name="Taylor A."/>
            <person name="Grigoriev I.V."/>
            <person name="Nagy L.G."/>
            <person name="Martin F."/>
            <person name="Kauserud H."/>
        </authorList>
    </citation>
    <scope>NUCLEOTIDE SEQUENCE</scope>
    <source>
        <strain evidence="2">9144</strain>
    </source>
</reference>
<comment type="caution">
    <text evidence="2">The sequence shown here is derived from an EMBL/GenBank/DDBJ whole genome shotgun (WGS) entry which is preliminary data.</text>
</comment>
<evidence type="ECO:0000256" key="1">
    <source>
        <dbReference type="SAM" id="Phobius"/>
    </source>
</evidence>
<name>A0AAD6YVW9_9AGAR</name>